<protein>
    <recommendedName>
        <fullName evidence="4">GB1/RHD3-type G domain-containing protein</fullName>
    </recommendedName>
</protein>
<keyword evidence="1" id="KW-0547">Nucleotide-binding</keyword>
<dbReference type="GeneID" id="20219679"/>
<evidence type="ECO:0000313" key="5">
    <source>
        <dbReference type="EMBL" id="EGB09975.1"/>
    </source>
</evidence>
<comment type="similarity">
    <text evidence="3">Belongs to the TRAFAC class dynamin-like GTPase superfamily. GB1/RHD3 GTPase family.</text>
</comment>
<dbReference type="InterPro" id="IPR027417">
    <property type="entry name" value="P-loop_NTPase"/>
</dbReference>
<dbReference type="InterPro" id="IPR015894">
    <property type="entry name" value="Guanylate-bd_N"/>
</dbReference>
<dbReference type="KEGG" id="aaf:AURANDRAFT_22961"/>
<dbReference type="PROSITE" id="PS51715">
    <property type="entry name" value="G_GB1_RHD3"/>
    <property type="match status" value="1"/>
</dbReference>
<name>F0Y3M6_AURAN</name>
<keyword evidence="6" id="KW-1185">Reference proteome</keyword>
<dbReference type="OrthoDB" id="2135133at2759"/>
<dbReference type="PANTHER" id="PTHR10751">
    <property type="entry name" value="GUANYLATE BINDING PROTEIN"/>
    <property type="match status" value="1"/>
</dbReference>
<feature type="domain" description="GB1/RHD3-type G" evidence="4">
    <location>
        <begin position="15"/>
        <end position="134"/>
    </location>
</feature>
<dbReference type="eggNOG" id="KOG2037">
    <property type="taxonomic scope" value="Eukaryota"/>
</dbReference>
<dbReference type="GO" id="GO:0003924">
    <property type="term" value="F:GTPase activity"/>
    <property type="evidence" value="ECO:0007669"/>
    <property type="project" value="InterPro"/>
</dbReference>
<sequence length="134" mass="13995">MSANDDTLKLLSTIEERVCVVTVVGLYRSGKSSLLNWLRDPEKPGGFAVGHGVSRCTKGIWVWGRPAAITLEDGSSAALLLLDTEGLGGLGVDGSYDATIFSLAALLASTLAYNSLGALDEHAISNLGFVARLS</sequence>
<dbReference type="EMBL" id="GL833124">
    <property type="protein sequence ID" value="EGB09975.1"/>
    <property type="molecule type" value="Genomic_DNA"/>
</dbReference>
<evidence type="ECO:0000313" key="6">
    <source>
        <dbReference type="Proteomes" id="UP000002729"/>
    </source>
</evidence>
<dbReference type="Gene3D" id="3.40.50.300">
    <property type="entry name" value="P-loop containing nucleotide triphosphate hydrolases"/>
    <property type="match status" value="1"/>
</dbReference>
<feature type="non-terminal residue" evidence="5">
    <location>
        <position position="134"/>
    </location>
</feature>
<evidence type="ECO:0000259" key="4">
    <source>
        <dbReference type="PROSITE" id="PS51715"/>
    </source>
</evidence>
<dbReference type="RefSeq" id="XP_009034825.1">
    <property type="nucleotide sequence ID" value="XM_009036577.1"/>
</dbReference>
<accession>F0Y3M6</accession>
<dbReference type="Proteomes" id="UP000002729">
    <property type="component" value="Unassembled WGS sequence"/>
</dbReference>
<reference evidence="5 6" key="1">
    <citation type="journal article" date="2011" name="Proc. Natl. Acad. Sci. U.S.A.">
        <title>Niche of harmful alga Aureococcus anophagefferens revealed through ecogenomics.</title>
        <authorList>
            <person name="Gobler C.J."/>
            <person name="Berry D.L."/>
            <person name="Dyhrman S.T."/>
            <person name="Wilhelm S.W."/>
            <person name="Salamov A."/>
            <person name="Lobanov A.V."/>
            <person name="Zhang Y."/>
            <person name="Collier J.L."/>
            <person name="Wurch L.L."/>
            <person name="Kustka A.B."/>
            <person name="Dill B.D."/>
            <person name="Shah M."/>
            <person name="VerBerkmoes N.C."/>
            <person name="Kuo A."/>
            <person name="Terry A."/>
            <person name="Pangilinan J."/>
            <person name="Lindquist E.A."/>
            <person name="Lucas S."/>
            <person name="Paulsen I.T."/>
            <person name="Hattenrath-Lehmann T.K."/>
            <person name="Talmage S.C."/>
            <person name="Walker E.A."/>
            <person name="Koch F."/>
            <person name="Burson A.M."/>
            <person name="Marcoval M.A."/>
            <person name="Tang Y.Z."/>
            <person name="Lecleir G.R."/>
            <person name="Coyne K.J."/>
            <person name="Berg G.M."/>
            <person name="Bertrand E.M."/>
            <person name="Saito M.A."/>
            <person name="Gladyshev V.N."/>
            <person name="Grigoriev I.V."/>
        </authorList>
    </citation>
    <scope>NUCLEOTIDE SEQUENCE [LARGE SCALE GENOMIC DNA]</scope>
    <source>
        <strain evidence="6">CCMP 1984</strain>
    </source>
</reference>
<organism evidence="6">
    <name type="scientific">Aureococcus anophagefferens</name>
    <name type="common">Harmful bloom alga</name>
    <dbReference type="NCBI Taxonomy" id="44056"/>
    <lineage>
        <taxon>Eukaryota</taxon>
        <taxon>Sar</taxon>
        <taxon>Stramenopiles</taxon>
        <taxon>Ochrophyta</taxon>
        <taxon>Pelagophyceae</taxon>
        <taxon>Pelagomonadales</taxon>
        <taxon>Pelagomonadaceae</taxon>
        <taxon>Aureococcus</taxon>
    </lineage>
</organism>
<dbReference type="InParanoid" id="F0Y3M6"/>
<dbReference type="Pfam" id="PF02263">
    <property type="entry name" value="GBP"/>
    <property type="match status" value="1"/>
</dbReference>
<proteinExistence type="inferred from homology"/>
<dbReference type="InterPro" id="IPR030386">
    <property type="entry name" value="G_GB1_RHD3_dom"/>
</dbReference>
<dbReference type="AlphaFoldDB" id="F0Y3M6"/>
<dbReference type="SUPFAM" id="SSF52540">
    <property type="entry name" value="P-loop containing nucleoside triphosphate hydrolases"/>
    <property type="match status" value="1"/>
</dbReference>
<keyword evidence="2" id="KW-0342">GTP-binding</keyword>
<evidence type="ECO:0000256" key="2">
    <source>
        <dbReference type="ARBA" id="ARBA00023134"/>
    </source>
</evidence>
<dbReference type="OMA" id="HENIFEV"/>
<dbReference type="GO" id="GO:0005525">
    <property type="term" value="F:GTP binding"/>
    <property type="evidence" value="ECO:0007669"/>
    <property type="project" value="UniProtKB-KW"/>
</dbReference>
<evidence type="ECO:0000256" key="1">
    <source>
        <dbReference type="ARBA" id="ARBA00022741"/>
    </source>
</evidence>
<evidence type="ECO:0000256" key="3">
    <source>
        <dbReference type="PROSITE-ProRule" id="PRU01052"/>
    </source>
</evidence>
<gene>
    <name evidence="5" type="ORF">AURANDRAFT_22961</name>
</gene>